<sequence length="78" mass="9815">MYFFEENTWLRNYTFRQRIDNFITKKLHRKQIKCYNELGYPLGNFRIQEDNWKNWNFEESDFSFVSVRLSKSNMIFIQ</sequence>
<reference evidence="1 2" key="1">
    <citation type="submission" date="2020-08" db="EMBL/GenBank/DDBJ databases">
        <title>Genomic Encyclopedia of Type Strains, Phase IV (KMG-IV): sequencing the most valuable type-strain genomes for metagenomic binning, comparative biology and taxonomic classification.</title>
        <authorList>
            <person name="Goeker M."/>
        </authorList>
    </citation>
    <scope>NUCLEOTIDE SEQUENCE [LARGE SCALE GENOMIC DNA]</scope>
    <source>
        <strain evidence="1 2">DSM 103526</strain>
    </source>
</reference>
<dbReference type="AlphaFoldDB" id="A0A841KQQ2"/>
<dbReference type="EMBL" id="JACHEN010000010">
    <property type="protein sequence ID" value="MBB6215816.1"/>
    <property type="molecule type" value="Genomic_DNA"/>
</dbReference>
<protein>
    <submittedName>
        <fullName evidence="1">Uncharacterized protein</fullName>
    </submittedName>
</protein>
<evidence type="ECO:0000313" key="1">
    <source>
        <dbReference type="EMBL" id="MBB6215816.1"/>
    </source>
</evidence>
<comment type="caution">
    <text evidence="1">The sequence shown here is derived from an EMBL/GenBank/DDBJ whole genome shotgun (WGS) entry which is preliminary data.</text>
</comment>
<name>A0A841KQQ2_9FIRM</name>
<organism evidence="1 2">
    <name type="scientific">Anaerosolibacter carboniphilus</name>
    <dbReference type="NCBI Taxonomy" id="1417629"/>
    <lineage>
        <taxon>Bacteria</taxon>
        <taxon>Bacillati</taxon>
        <taxon>Bacillota</taxon>
        <taxon>Clostridia</taxon>
        <taxon>Peptostreptococcales</taxon>
        <taxon>Thermotaleaceae</taxon>
        <taxon>Anaerosolibacter</taxon>
    </lineage>
</organism>
<evidence type="ECO:0000313" key="2">
    <source>
        <dbReference type="Proteomes" id="UP000579281"/>
    </source>
</evidence>
<proteinExistence type="predicted"/>
<dbReference type="Proteomes" id="UP000579281">
    <property type="component" value="Unassembled WGS sequence"/>
</dbReference>
<accession>A0A841KQQ2</accession>
<gene>
    <name evidence="1" type="ORF">HNQ80_001907</name>
</gene>
<keyword evidence="2" id="KW-1185">Reference proteome</keyword>